<evidence type="ECO:0000256" key="7">
    <source>
        <dbReference type="ARBA" id="ARBA00022827"/>
    </source>
</evidence>
<dbReference type="Proteomes" id="UP000277300">
    <property type="component" value="Unassembled WGS sequence"/>
</dbReference>
<feature type="domain" description="Acyl-coenzyme A oxidase N-terminal" evidence="13">
    <location>
        <begin position="22"/>
        <end position="136"/>
    </location>
</feature>
<comment type="cofactor">
    <cofactor evidence="2">
        <name>FAD</name>
        <dbReference type="ChEBI" id="CHEBI:57692"/>
    </cofactor>
</comment>
<dbReference type="InterPro" id="IPR002655">
    <property type="entry name" value="Acyl-CoA_oxidase_C"/>
</dbReference>
<evidence type="ECO:0000256" key="1">
    <source>
        <dbReference type="ARBA" id="ARBA00001201"/>
    </source>
</evidence>
<evidence type="ECO:0000256" key="9">
    <source>
        <dbReference type="ARBA" id="ARBA00023002"/>
    </source>
</evidence>
<dbReference type="Gene3D" id="1.10.540.10">
    <property type="entry name" value="Acyl-CoA dehydrogenase/oxidase, N-terminal domain"/>
    <property type="match status" value="2"/>
</dbReference>
<dbReference type="FunFam" id="1.20.140.10:FF:000015">
    <property type="entry name" value="Acyl-coenzyme A oxidase"/>
    <property type="match status" value="2"/>
</dbReference>
<evidence type="ECO:0000259" key="13">
    <source>
        <dbReference type="Pfam" id="PF14749"/>
    </source>
</evidence>
<feature type="domain" description="Acyl-CoA oxidase C-alpha1" evidence="14">
    <location>
        <begin position="278"/>
        <end position="442"/>
    </location>
</feature>
<name>A0A3F2RIH6_9STRA</name>
<dbReference type="GO" id="GO:0003997">
    <property type="term" value="F:acyl-CoA oxidase activity"/>
    <property type="evidence" value="ECO:0007669"/>
    <property type="project" value="UniProtKB-EC"/>
</dbReference>
<evidence type="ECO:0000256" key="2">
    <source>
        <dbReference type="ARBA" id="ARBA00001974"/>
    </source>
</evidence>
<evidence type="ECO:0000256" key="3">
    <source>
        <dbReference type="ARBA" id="ARBA00004275"/>
    </source>
</evidence>
<comment type="subcellular location">
    <subcellularLocation>
        <location evidence="3">Peroxisome</location>
    </subcellularLocation>
</comment>
<feature type="domain" description="Acyl-CoA oxidase C-terminal" evidence="12">
    <location>
        <begin position="1145"/>
        <end position="1318"/>
    </location>
</feature>
<sequence length="1321" mass="147248">MELKDLAPLLLTTERINGNIDPTVITDLLRGGKAANDRRKELVEVIQHHPVLSDRDMVYRNHSERYNFGLKKAFHYVKLIQEGDYTDEEQAILLSALGEQLPFDLHRIMFIPTIENQGTDEQRAKWLPLAESYKIIGAYAQTELGHGSNVQGIETIATYDKATQEFIIDSPTLTSRKWWPGGLGKTSTHTIVIARLILDGRDVGVQSFIVQVRSFKDHMPLPGIEIGDIGPKVGFNAIDNANCAFHKVRIPRESMMMRYAKVLPDGTFVQPKSDKLVYLTMVYVRATLIKALGERLAMGTTITTRFSAARIQGRKPDKKGEFQVLDYQNQQHALFPLIAIAYASQFAGSIVMDMHDSAVESIKSGSSTFGAKLAELHAISSGLKAWLSDRAGDGVETCRRLCGGHGFLQSSNLAHLFAEIAGANTFEGTVDVLVQQHARYLLKVFASLPSQETATRFLNKSKIYNDKNLRCKAQVPGDFGNLDVLIEIFQVRATRVLTALAQQMKATKRDCNACMILMTRASTAHTELMMLEGFVRAIDTLPITSIKEKTALANLCSLFGVWLVTQSLGDFRQHDYLSSQQADLVCEQVVLLLPIIRKNCVLLTDAWDFSDFELNSTIGRYDGDIYRALVKRAADEPLNKTQVPEGYEVYLKPLIHLKMAVELKDLAPLMLKKERANGDIDPTVLTNVLRDGFAANNHRKQLVEMIERHPVLSDRDMMFRNHTERYNFGMKKVAHFVRFIKDQGIVDHDEQDILYAALDEPLCIDVHNSMFIPTLENQGTDEQRAKWLPLAKSYKILGAYAQTELGHGSNVQGIETVATYDKANQEFIVDSPTLTSRKWWPGGLGKTANHAIVHARLFLDGKDVGVQAFLVQIRSMEDHQPLPSIEVGDIGPKVGFNAIDNGYCAFHKVRIPRENMMMRYAKVLPDGTFVKPKSDKLVYLTMVRVRANLVESFALTMAKATAITTRFSAARIQGRTPDRKGEFQVLDYQNQQHVLFPFIAISYAAKFAARDMMARHNTAVKIVQSGDADFGAKLAALHAVSSGLKAWLAETVSDGVESCRRLCGGHGFTQSSNLAHTFAEIVGANTFEGTFDVLVQQHARYLLKILAGAKTLDTSEPATQFLSKIKTYADPKLRCKAQTSEEFGDLKLLVEAFEVRAGRVLLALASKMKSTNNDGNACMVLMTRVSTAHTELMLMEALVNGITTIPSGKERQATINLCSLLGAWLITKSLGDFRQHDYLSSQQADLVCEQVVLLLPIIRKNCVLLADAWDFSDFELNSTIGRYDGDIYRALVKRAADEPLNKTQVPEGYEVYLKPLIQSGL</sequence>
<dbReference type="GO" id="GO:0071949">
    <property type="term" value="F:FAD binding"/>
    <property type="evidence" value="ECO:0007669"/>
    <property type="project" value="InterPro"/>
</dbReference>
<dbReference type="GO" id="GO:0033540">
    <property type="term" value="P:fatty acid beta-oxidation using acyl-CoA oxidase"/>
    <property type="evidence" value="ECO:0007669"/>
    <property type="project" value="TreeGrafter"/>
</dbReference>
<comment type="similarity">
    <text evidence="4">Belongs to the acyl-CoA oxidase family.</text>
</comment>
<keyword evidence="8" id="KW-0276">Fatty acid metabolism</keyword>
<dbReference type="InterPro" id="IPR037069">
    <property type="entry name" value="AcylCoA_DH/ox_N_sf"/>
</dbReference>
<evidence type="ECO:0000256" key="4">
    <source>
        <dbReference type="ARBA" id="ARBA00006288"/>
    </source>
</evidence>
<dbReference type="InterPro" id="IPR029320">
    <property type="entry name" value="Acyl-CoA_ox_N"/>
</dbReference>
<dbReference type="GO" id="GO:0005504">
    <property type="term" value="F:fatty acid binding"/>
    <property type="evidence" value="ECO:0007669"/>
    <property type="project" value="TreeGrafter"/>
</dbReference>
<evidence type="ECO:0000259" key="12">
    <source>
        <dbReference type="Pfam" id="PF01756"/>
    </source>
</evidence>
<reference evidence="15 16" key="1">
    <citation type="submission" date="2018-07" db="EMBL/GenBank/DDBJ databases">
        <title>Genome sequencing of oomycete isolates from Chile give support for New Zealand origin for Phytophthora kernoviae and make available the first Nothophytophthora sp. genome.</title>
        <authorList>
            <person name="Studholme D.J."/>
            <person name="Sanfuentes E."/>
            <person name="Panda P."/>
            <person name="Hill R."/>
            <person name="Sambles C."/>
            <person name="Grant M."/>
            <person name="Williams N.M."/>
            <person name="Mcdougal R.L."/>
        </authorList>
    </citation>
    <scope>NUCLEOTIDE SEQUENCE [LARGE SCALE GENOMIC DNA]</scope>
    <source>
        <strain evidence="15">Chile6</strain>
    </source>
</reference>
<gene>
    <name evidence="15" type="ORF">BBP00_00007364</name>
</gene>
<dbReference type="PANTHER" id="PTHR10909:SF250">
    <property type="entry name" value="PEROXISOMAL ACYL-COENZYME A OXIDASE 1"/>
    <property type="match status" value="1"/>
</dbReference>
<evidence type="ECO:0000313" key="15">
    <source>
        <dbReference type="EMBL" id="RLN57772.1"/>
    </source>
</evidence>
<evidence type="ECO:0000256" key="10">
    <source>
        <dbReference type="ARBA" id="ARBA00023098"/>
    </source>
</evidence>
<dbReference type="InterPro" id="IPR036250">
    <property type="entry name" value="AcylCo_DH-like_C"/>
</dbReference>
<organism evidence="15 16">
    <name type="scientific">Phytophthora kernoviae</name>
    <dbReference type="NCBI Taxonomy" id="325452"/>
    <lineage>
        <taxon>Eukaryota</taxon>
        <taxon>Sar</taxon>
        <taxon>Stramenopiles</taxon>
        <taxon>Oomycota</taxon>
        <taxon>Peronosporomycetes</taxon>
        <taxon>Peronosporales</taxon>
        <taxon>Peronosporaceae</taxon>
        <taxon>Phytophthora</taxon>
    </lineage>
</organism>
<comment type="catalytic activity">
    <reaction evidence="1">
        <text>a 2,3-saturated acyl-CoA + O2 = a (2E)-enoyl-CoA + H2O2</text>
        <dbReference type="Rhea" id="RHEA:38959"/>
        <dbReference type="ChEBI" id="CHEBI:15379"/>
        <dbReference type="ChEBI" id="CHEBI:16240"/>
        <dbReference type="ChEBI" id="CHEBI:58856"/>
        <dbReference type="ChEBI" id="CHEBI:65111"/>
        <dbReference type="EC" id="1.3.3.6"/>
    </reaction>
</comment>
<accession>A0A3F2RIH6</accession>
<feature type="domain" description="Acyl-CoA oxidase C-terminal" evidence="12">
    <location>
        <begin position="481"/>
        <end position="655"/>
    </location>
</feature>
<proteinExistence type="inferred from homology"/>
<evidence type="ECO:0000256" key="6">
    <source>
        <dbReference type="ARBA" id="ARBA00022630"/>
    </source>
</evidence>
<dbReference type="Pfam" id="PF01756">
    <property type="entry name" value="ACOX"/>
    <property type="match status" value="2"/>
</dbReference>
<dbReference type="EC" id="1.3.3.6" evidence="5"/>
<dbReference type="GO" id="GO:0055088">
    <property type="term" value="P:lipid homeostasis"/>
    <property type="evidence" value="ECO:0007669"/>
    <property type="project" value="TreeGrafter"/>
</dbReference>
<evidence type="ECO:0000256" key="11">
    <source>
        <dbReference type="ARBA" id="ARBA00023140"/>
    </source>
</evidence>
<dbReference type="Pfam" id="PF22924">
    <property type="entry name" value="ACOX_C_alpha1"/>
    <property type="match status" value="2"/>
</dbReference>
<dbReference type="InterPro" id="IPR046373">
    <property type="entry name" value="Acyl-CoA_Oxase/DH_mid-dom_sf"/>
</dbReference>
<dbReference type="FunFam" id="1.20.140.10:FF:000013">
    <property type="entry name" value="Acyl-coenzyme A oxidase"/>
    <property type="match status" value="2"/>
</dbReference>
<evidence type="ECO:0000256" key="5">
    <source>
        <dbReference type="ARBA" id="ARBA00012870"/>
    </source>
</evidence>
<keyword evidence="9" id="KW-0560">Oxidoreductase</keyword>
<dbReference type="SUPFAM" id="SSF47203">
    <property type="entry name" value="Acyl-CoA dehydrogenase C-terminal domain-like"/>
    <property type="match status" value="4"/>
</dbReference>
<protein>
    <recommendedName>
        <fullName evidence="5">acyl-CoA oxidase</fullName>
        <ecNumber evidence="5">1.3.3.6</ecNumber>
    </recommendedName>
</protein>
<feature type="domain" description="Acyl-CoA oxidase C-alpha1" evidence="14">
    <location>
        <begin position="939"/>
        <end position="1103"/>
    </location>
</feature>
<dbReference type="FunFam" id="1.10.540.10:FF:000006">
    <property type="entry name" value="Acyl-coenzyme A oxidase"/>
    <property type="match status" value="2"/>
</dbReference>
<dbReference type="InterPro" id="IPR012258">
    <property type="entry name" value="Acyl-CoA_oxidase"/>
</dbReference>
<keyword evidence="11" id="KW-0576">Peroxisome</keyword>
<feature type="domain" description="Acyl-coenzyme A oxidase N-terminal" evidence="13">
    <location>
        <begin position="681"/>
        <end position="797"/>
    </location>
</feature>
<evidence type="ECO:0000259" key="14">
    <source>
        <dbReference type="Pfam" id="PF22924"/>
    </source>
</evidence>
<dbReference type="OrthoDB" id="538336at2759"/>
<comment type="caution">
    <text evidence="15">The sequence shown here is derived from an EMBL/GenBank/DDBJ whole genome shotgun (WGS) entry which is preliminary data.</text>
</comment>
<dbReference type="InterPro" id="IPR009100">
    <property type="entry name" value="AcylCoA_DH/oxidase_NM_dom_sf"/>
</dbReference>
<evidence type="ECO:0000313" key="16">
    <source>
        <dbReference type="Proteomes" id="UP000277300"/>
    </source>
</evidence>
<dbReference type="GO" id="GO:0005777">
    <property type="term" value="C:peroxisome"/>
    <property type="evidence" value="ECO:0007669"/>
    <property type="project" value="UniProtKB-SubCell"/>
</dbReference>
<dbReference type="InterPro" id="IPR055060">
    <property type="entry name" value="ACOX_C_alpha1"/>
</dbReference>
<keyword evidence="10" id="KW-0443">Lipid metabolism</keyword>
<keyword evidence="7" id="KW-0274">FAD</keyword>
<dbReference type="Gene3D" id="1.20.140.10">
    <property type="entry name" value="Butyryl-CoA Dehydrogenase, subunit A, domain 3"/>
    <property type="match status" value="4"/>
</dbReference>
<dbReference type="PANTHER" id="PTHR10909">
    <property type="entry name" value="ELECTRON TRANSPORT OXIDOREDUCTASE"/>
    <property type="match status" value="1"/>
</dbReference>
<dbReference type="FunFam" id="2.40.110.10:FF:000003">
    <property type="entry name" value="Acyl-coenzyme A oxidase"/>
    <property type="match status" value="2"/>
</dbReference>
<dbReference type="Pfam" id="PF14749">
    <property type="entry name" value="Acyl-CoA_ox_N"/>
    <property type="match status" value="2"/>
</dbReference>
<dbReference type="SUPFAM" id="SSF56645">
    <property type="entry name" value="Acyl-CoA dehydrogenase NM domain-like"/>
    <property type="match status" value="2"/>
</dbReference>
<dbReference type="EMBL" id="MBDO02000294">
    <property type="protein sequence ID" value="RLN57772.1"/>
    <property type="molecule type" value="Genomic_DNA"/>
</dbReference>
<keyword evidence="6" id="KW-0285">Flavoprotein</keyword>
<evidence type="ECO:0000256" key="8">
    <source>
        <dbReference type="ARBA" id="ARBA00022832"/>
    </source>
</evidence>
<dbReference type="Gene3D" id="2.40.110.10">
    <property type="entry name" value="Butyryl-CoA Dehydrogenase, subunit A, domain 2"/>
    <property type="match status" value="2"/>
</dbReference>